<name>A0A0E9XH26_ANGAN</name>
<evidence type="ECO:0000313" key="1">
    <source>
        <dbReference type="EMBL" id="JAI01151.1"/>
    </source>
</evidence>
<sequence length="23" mass="2662">MKTNRTVDVQKQGWPDLKYSIGP</sequence>
<dbReference type="EMBL" id="GBXM01007427">
    <property type="protein sequence ID" value="JAI01151.1"/>
    <property type="molecule type" value="Transcribed_RNA"/>
</dbReference>
<reference evidence="1" key="2">
    <citation type="journal article" date="2015" name="Fish Shellfish Immunol.">
        <title>Early steps in the European eel (Anguilla anguilla)-Vibrio vulnificus interaction in the gills: Role of the RtxA13 toxin.</title>
        <authorList>
            <person name="Callol A."/>
            <person name="Pajuelo D."/>
            <person name="Ebbesson L."/>
            <person name="Teles M."/>
            <person name="MacKenzie S."/>
            <person name="Amaro C."/>
        </authorList>
    </citation>
    <scope>NUCLEOTIDE SEQUENCE</scope>
</reference>
<organism evidence="1">
    <name type="scientific">Anguilla anguilla</name>
    <name type="common">European freshwater eel</name>
    <name type="synonym">Muraena anguilla</name>
    <dbReference type="NCBI Taxonomy" id="7936"/>
    <lineage>
        <taxon>Eukaryota</taxon>
        <taxon>Metazoa</taxon>
        <taxon>Chordata</taxon>
        <taxon>Craniata</taxon>
        <taxon>Vertebrata</taxon>
        <taxon>Euteleostomi</taxon>
        <taxon>Actinopterygii</taxon>
        <taxon>Neopterygii</taxon>
        <taxon>Teleostei</taxon>
        <taxon>Anguilliformes</taxon>
        <taxon>Anguillidae</taxon>
        <taxon>Anguilla</taxon>
    </lineage>
</organism>
<reference evidence="1" key="1">
    <citation type="submission" date="2014-11" db="EMBL/GenBank/DDBJ databases">
        <authorList>
            <person name="Amaro Gonzalez C."/>
        </authorList>
    </citation>
    <scope>NUCLEOTIDE SEQUENCE</scope>
</reference>
<proteinExistence type="predicted"/>
<accession>A0A0E9XH26</accession>
<dbReference type="AlphaFoldDB" id="A0A0E9XH26"/>
<protein>
    <submittedName>
        <fullName evidence="1">Uncharacterized protein</fullName>
    </submittedName>
</protein>